<keyword evidence="1" id="KW-1133">Transmembrane helix</keyword>
<organism evidence="2 3">
    <name type="scientific">Gulosibacter bifidus</name>
    <dbReference type="NCBI Taxonomy" id="272239"/>
    <lineage>
        <taxon>Bacteria</taxon>
        <taxon>Bacillati</taxon>
        <taxon>Actinomycetota</taxon>
        <taxon>Actinomycetes</taxon>
        <taxon>Micrococcales</taxon>
        <taxon>Microbacteriaceae</taxon>
        <taxon>Gulosibacter</taxon>
    </lineage>
</organism>
<keyword evidence="1" id="KW-0812">Transmembrane</keyword>
<dbReference type="InterPro" id="IPR016795">
    <property type="entry name" value="UCP021697"/>
</dbReference>
<comment type="caution">
    <text evidence="2">The sequence shown here is derived from an EMBL/GenBank/DDBJ whole genome shotgun (WGS) entry which is preliminary data.</text>
</comment>
<dbReference type="Proteomes" id="UP001597453">
    <property type="component" value="Unassembled WGS sequence"/>
</dbReference>
<dbReference type="EMBL" id="JBHUNF010000001">
    <property type="protein sequence ID" value="MFD2673972.1"/>
    <property type="molecule type" value="Genomic_DNA"/>
</dbReference>
<name>A0ABW5RGD6_9MICO</name>
<evidence type="ECO:0000313" key="2">
    <source>
        <dbReference type="EMBL" id="MFD2673972.1"/>
    </source>
</evidence>
<feature type="transmembrane region" description="Helical" evidence="1">
    <location>
        <begin position="60"/>
        <end position="85"/>
    </location>
</feature>
<accession>A0ABW5RGD6</accession>
<evidence type="ECO:0000256" key="1">
    <source>
        <dbReference type="SAM" id="Phobius"/>
    </source>
</evidence>
<reference evidence="3" key="1">
    <citation type="journal article" date="2019" name="Int. J. Syst. Evol. Microbiol.">
        <title>The Global Catalogue of Microorganisms (GCM) 10K type strain sequencing project: providing services to taxonomists for standard genome sequencing and annotation.</title>
        <authorList>
            <consortium name="The Broad Institute Genomics Platform"/>
            <consortium name="The Broad Institute Genome Sequencing Center for Infectious Disease"/>
            <person name="Wu L."/>
            <person name="Ma J."/>
        </authorList>
    </citation>
    <scope>NUCLEOTIDE SEQUENCE [LARGE SCALE GENOMIC DNA]</scope>
    <source>
        <strain evidence="3">TISTR 1511</strain>
    </source>
</reference>
<keyword evidence="1" id="KW-0472">Membrane</keyword>
<evidence type="ECO:0000313" key="3">
    <source>
        <dbReference type="Proteomes" id="UP001597453"/>
    </source>
</evidence>
<protein>
    <submittedName>
        <fullName evidence="2">RDD family protein</fullName>
    </submittedName>
</protein>
<sequence>MPASTRGSNDTNDFPGQRLGLPETGVGSLAPMGPRILGLIIDWGIASLISWTWFAYDPIAIMALFLGLSYLSIILLGGTIGHLVVGMRLNTVAGEAPGYWRPALRQVLLTLVVPALVVDEDGRGAHDVLPGLVLRRFR</sequence>
<keyword evidence="3" id="KW-1185">Reference proteome</keyword>
<gene>
    <name evidence="2" type="ORF">ACFSUQ_01440</name>
</gene>
<dbReference type="RefSeq" id="WP_066054908.1">
    <property type="nucleotide sequence ID" value="NZ_JBHUNF010000001.1"/>
</dbReference>
<feature type="transmembrane region" description="Helical" evidence="1">
    <location>
        <begin position="36"/>
        <end position="54"/>
    </location>
</feature>
<dbReference type="PIRSF" id="PIRSF021697">
    <property type="entry name" value="UCP021697"/>
    <property type="match status" value="1"/>
</dbReference>
<proteinExistence type="predicted"/>